<reference evidence="1 2" key="1">
    <citation type="journal article" date="2020" name="Nat. Commun.">
        <title>Genome of Tripterygium wilfordii and identification of cytochrome P450 involved in triptolide biosynthesis.</title>
        <authorList>
            <person name="Tu L."/>
            <person name="Su P."/>
            <person name="Zhang Z."/>
            <person name="Gao L."/>
            <person name="Wang J."/>
            <person name="Hu T."/>
            <person name="Zhou J."/>
            <person name="Zhang Y."/>
            <person name="Zhao Y."/>
            <person name="Liu Y."/>
            <person name="Song Y."/>
            <person name="Tong Y."/>
            <person name="Lu Y."/>
            <person name="Yang J."/>
            <person name="Xu C."/>
            <person name="Jia M."/>
            <person name="Peters R.J."/>
            <person name="Huang L."/>
            <person name="Gao W."/>
        </authorList>
    </citation>
    <scope>NUCLEOTIDE SEQUENCE [LARGE SCALE GENOMIC DNA]</scope>
    <source>
        <strain evidence="2">cv. XIE 37</strain>
        <tissue evidence="1">Leaf</tissue>
    </source>
</reference>
<name>A0A7J7E381_TRIWF</name>
<evidence type="ECO:0000313" key="2">
    <source>
        <dbReference type="Proteomes" id="UP000593562"/>
    </source>
</evidence>
<organism evidence="1 2">
    <name type="scientific">Tripterygium wilfordii</name>
    <name type="common">Thunder God vine</name>
    <dbReference type="NCBI Taxonomy" id="458696"/>
    <lineage>
        <taxon>Eukaryota</taxon>
        <taxon>Viridiplantae</taxon>
        <taxon>Streptophyta</taxon>
        <taxon>Embryophyta</taxon>
        <taxon>Tracheophyta</taxon>
        <taxon>Spermatophyta</taxon>
        <taxon>Magnoliopsida</taxon>
        <taxon>eudicotyledons</taxon>
        <taxon>Gunneridae</taxon>
        <taxon>Pentapetalae</taxon>
        <taxon>rosids</taxon>
        <taxon>fabids</taxon>
        <taxon>Celastrales</taxon>
        <taxon>Celastraceae</taxon>
        <taxon>Tripterygium</taxon>
    </lineage>
</organism>
<proteinExistence type="predicted"/>
<evidence type="ECO:0000313" key="1">
    <source>
        <dbReference type="EMBL" id="KAF5753068.1"/>
    </source>
</evidence>
<sequence length="53" mass="6184">MENIPEIEKETHRLAVVNMDWNHIKKQLHVSLEILLGSPPQLLNLDDRKNQNA</sequence>
<comment type="caution">
    <text evidence="1">The sequence shown here is derived from an EMBL/GenBank/DDBJ whole genome shotgun (WGS) entry which is preliminary data.</text>
</comment>
<protein>
    <submittedName>
        <fullName evidence="1">Pre-rRNA-processing protein ESF1</fullName>
    </submittedName>
</protein>
<gene>
    <name evidence="1" type="ORF">HS088_TW01G00986</name>
</gene>
<accession>A0A7J7E381</accession>
<dbReference type="InParanoid" id="A0A7J7E381"/>
<dbReference type="Proteomes" id="UP000593562">
    <property type="component" value="Unassembled WGS sequence"/>
</dbReference>
<dbReference type="AlphaFoldDB" id="A0A7J7E381"/>
<dbReference type="EMBL" id="JAAARO010000001">
    <property type="protein sequence ID" value="KAF5753068.1"/>
    <property type="molecule type" value="Genomic_DNA"/>
</dbReference>
<keyword evidence="2" id="KW-1185">Reference proteome</keyword>